<dbReference type="GO" id="GO:0016020">
    <property type="term" value="C:membrane"/>
    <property type="evidence" value="ECO:0007669"/>
    <property type="project" value="GOC"/>
</dbReference>
<dbReference type="Pfam" id="PF00149">
    <property type="entry name" value="Metallophos"/>
    <property type="match status" value="1"/>
</dbReference>
<dbReference type="EMBL" id="MAAO01000016">
    <property type="protein sequence ID" value="OUR93022.1"/>
    <property type="molecule type" value="Genomic_DNA"/>
</dbReference>
<dbReference type="SUPFAM" id="SSF56300">
    <property type="entry name" value="Metallo-dependent phosphatases"/>
    <property type="match status" value="1"/>
</dbReference>
<organism evidence="8 9">
    <name type="scientific">Halobacteriovorax marinus</name>
    <dbReference type="NCBI Taxonomy" id="97084"/>
    <lineage>
        <taxon>Bacteria</taxon>
        <taxon>Pseudomonadati</taxon>
        <taxon>Bdellovibrionota</taxon>
        <taxon>Bacteriovoracia</taxon>
        <taxon>Bacteriovoracales</taxon>
        <taxon>Halobacteriovoraceae</taxon>
        <taxon>Halobacteriovorax</taxon>
    </lineage>
</organism>
<dbReference type="InterPro" id="IPR004843">
    <property type="entry name" value="Calcineurin-like_PHP"/>
</dbReference>
<keyword evidence="4" id="KW-0378">Hydrolase</keyword>
<dbReference type="PANTHER" id="PTHR34990:SF1">
    <property type="entry name" value="UDP-2,3-DIACYLGLUCOSAMINE HYDROLASE"/>
    <property type="match status" value="1"/>
</dbReference>
<feature type="domain" description="Calcineurin-like phosphoesterase" evidence="7">
    <location>
        <begin position="1"/>
        <end position="217"/>
    </location>
</feature>
<dbReference type="InterPro" id="IPR029052">
    <property type="entry name" value="Metallo-depent_PP-like"/>
</dbReference>
<keyword evidence="1" id="KW-1003">Cell membrane</keyword>
<evidence type="ECO:0000256" key="1">
    <source>
        <dbReference type="ARBA" id="ARBA00022475"/>
    </source>
</evidence>
<name>A0A1Y5F5I5_9BACT</name>
<protein>
    <recommendedName>
        <fullName evidence="7">Calcineurin-like phosphoesterase domain-containing protein</fullName>
    </recommendedName>
</protein>
<dbReference type="CDD" id="cd07398">
    <property type="entry name" value="MPP_YbbF-LpxH"/>
    <property type="match status" value="1"/>
</dbReference>
<dbReference type="PANTHER" id="PTHR34990">
    <property type="entry name" value="UDP-2,3-DIACYLGLUCOSAMINE HYDROLASE-RELATED"/>
    <property type="match status" value="1"/>
</dbReference>
<keyword evidence="3" id="KW-0479">Metal-binding</keyword>
<dbReference type="GO" id="GO:0008758">
    <property type="term" value="F:UDP-2,3-diacylglucosamine hydrolase activity"/>
    <property type="evidence" value="ECO:0007669"/>
    <property type="project" value="TreeGrafter"/>
</dbReference>
<evidence type="ECO:0000256" key="3">
    <source>
        <dbReference type="ARBA" id="ARBA00022723"/>
    </source>
</evidence>
<keyword evidence="5" id="KW-0472">Membrane</keyword>
<dbReference type="Proteomes" id="UP000196531">
    <property type="component" value="Unassembled WGS sequence"/>
</dbReference>
<keyword evidence="6" id="KW-0464">Manganese</keyword>
<evidence type="ECO:0000256" key="4">
    <source>
        <dbReference type="ARBA" id="ARBA00022801"/>
    </source>
</evidence>
<gene>
    <name evidence="8" type="ORF">A9Q84_21195</name>
</gene>
<dbReference type="Gene3D" id="3.60.21.10">
    <property type="match status" value="1"/>
</dbReference>
<sequence>MKISTISDVHVKLVIDDNFQLLEKFFNNDLVKKSDYVIFNGDIFDIMIGGKKQYLEKYQSFFEHIQKLTKTGVKVVYLEGNHDFHIENLMKSFSKKYNISENLFVHKKTTYEVDSVNGKYVFTHGDDVEIENESYKSYKRKINNPYVKFLGDYIVPYSFIEWIGHRSSSESRKENVARYEQSEEGQLFIKEKFRKSAEVYFKSHPDVQALICGHSHCKDLYNISDKQYYINNGYAPKTQTFIYIDDSGPSFIDL</sequence>
<evidence type="ECO:0000256" key="5">
    <source>
        <dbReference type="ARBA" id="ARBA00023136"/>
    </source>
</evidence>
<evidence type="ECO:0000259" key="7">
    <source>
        <dbReference type="Pfam" id="PF00149"/>
    </source>
</evidence>
<evidence type="ECO:0000313" key="8">
    <source>
        <dbReference type="EMBL" id="OUR93022.1"/>
    </source>
</evidence>
<accession>A0A1Y5F5I5</accession>
<evidence type="ECO:0000313" key="9">
    <source>
        <dbReference type="Proteomes" id="UP000196531"/>
    </source>
</evidence>
<dbReference type="AlphaFoldDB" id="A0A1Y5F5I5"/>
<dbReference type="GO" id="GO:0009245">
    <property type="term" value="P:lipid A biosynthetic process"/>
    <property type="evidence" value="ECO:0007669"/>
    <property type="project" value="TreeGrafter"/>
</dbReference>
<reference evidence="9" key="1">
    <citation type="journal article" date="2017" name="Proc. Natl. Acad. Sci. U.S.A.">
        <title>Simulation of Deepwater Horizon oil plume reveals substrate specialization within a complex community of hydrocarbon-degraders.</title>
        <authorList>
            <person name="Hu P."/>
            <person name="Dubinsky E.A."/>
            <person name="Probst A.J."/>
            <person name="Wang J."/>
            <person name="Sieber C.M.K."/>
            <person name="Tom L.M."/>
            <person name="Gardinali P."/>
            <person name="Banfield J.F."/>
            <person name="Atlas R.M."/>
            <person name="Andersen G.L."/>
        </authorList>
    </citation>
    <scope>NUCLEOTIDE SEQUENCE [LARGE SCALE GENOMIC DNA]</scope>
</reference>
<dbReference type="GO" id="GO:0046872">
    <property type="term" value="F:metal ion binding"/>
    <property type="evidence" value="ECO:0007669"/>
    <property type="project" value="UniProtKB-KW"/>
</dbReference>
<evidence type="ECO:0000256" key="6">
    <source>
        <dbReference type="ARBA" id="ARBA00023211"/>
    </source>
</evidence>
<evidence type="ECO:0000256" key="2">
    <source>
        <dbReference type="ARBA" id="ARBA00022519"/>
    </source>
</evidence>
<keyword evidence="2" id="KW-0997">Cell inner membrane</keyword>
<proteinExistence type="predicted"/>
<dbReference type="InterPro" id="IPR043461">
    <property type="entry name" value="LpxH-like"/>
</dbReference>
<comment type="caution">
    <text evidence="8">The sequence shown here is derived from an EMBL/GenBank/DDBJ whole genome shotgun (WGS) entry which is preliminary data.</text>
</comment>